<dbReference type="Pfam" id="PF05768">
    <property type="entry name" value="Glrx-like"/>
    <property type="match status" value="1"/>
</dbReference>
<dbReference type="Gene3D" id="3.40.30.10">
    <property type="entry name" value="Glutaredoxin"/>
    <property type="match status" value="1"/>
</dbReference>
<evidence type="ECO:0000313" key="2">
    <source>
        <dbReference type="EMBL" id="RKP32646.1"/>
    </source>
</evidence>
<dbReference type="InterPro" id="IPR036249">
    <property type="entry name" value="Thioredoxin-like_sf"/>
</dbReference>
<dbReference type="OrthoDB" id="429967at2759"/>
<organism evidence="2 3">
    <name type="scientific">Metschnikowia bicuspidata</name>
    <dbReference type="NCBI Taxonomy" id="27322"/>
    <lineage>
        <taxon>Eukaryota</taxon>
        <taxon>Fungi</taxon>
        <taxon>Dikarya</taxon>
        <taxon>Ascomycota</taxon>
        <taxon>Saccharomycotina</taxon>
        <taxon>Pichiomycetes</taxon>
        <taxon>Metschnikowiaceae</taxon>
        <taxon>Metschnikowia</taxon>
    </lineage>
</organism>
<dbReference type="SUPFAM" id="SSF52833">
    <property type="entry name" value="Thioredoxin-like"/>
    <property type="match status" value="1"/>
</dbReference>
<dbReference type="InterPro" id="IPR052565">
    <property type="entry name" value="Glutaredoxin-like_YDR286C"/>
</dbReference>
<protein>
    <recommendedName>
        <fullName evidence="1">Glutaredoxin-like protein</fullName>
    </recommendedName>
</protein>
<keyword evidence="1" id="KW-0813">Transport</keyword>
<reference evidence="3" key="1">
    <citation type="journal article" date="2018" name="Nat. Microbiol.">
        <title>Leveraging single-cell genomics to expand the fungal tree of life.</title>
        <authorList>
            <person name="Ahrendt S.R."/>
            <person name="Quandt C.A."/>
            <person name="Ciobanu D."/>
            <person name="Clum A."/>
            <person name="Salamov A."/>
            <person name="Andreopoulos B."/>
            <person name="Cheng J.F."/>
            <person name="Woyke T."/>
            <person name="Pelin A."/>
            <person name="Henrissat B."/>
            <person name="Reynolds N.K."/>
            <person name="Benny G.L."/>
            <person name="Smith M.E."/>
            <person name="James T.Y."/>
            <person name="Grigoriev I.V."/>
        </authorList>
    </citation>
    <scope>NUCLEOTIDE SEQUENCE [LARGE SCALE GENOMIC DNA]</scope>
    <source>
        <strain evidence="3">Baker2002</strain>
    </source>
</reference>
<dbReference type="Proteomes" id="UP000268321">
    <property type="component" value="Unassembled WGS sequence"/>
</dbReference>
<sequence>MRLFLPYRFAASQFLRVSLTFFTKEICLLCIKADKVLKDVLEAADLKDVPVQKVDIMDPQNSAAFYKYCYDVPALHVDRPGQDKPVKFMNYFDSDKIAEELRRDKGQCGARVAMRGK</sequence>
<dbReference type="EMBL" id="ML004430">
    <property type="protein sequence ID" value="RKP32646.1"/>
    <property type="molecule type" value="Genomic_DNA"/>
</dbReference>
<dbReference type="PANTHER" id="PTHR33558:SF1">
    <property type="entry name" value="GLUTAREDOXIN-LIKE PROTEIN C5ORF63 HOMOLOG"/>
    <property type="match status" value="1"/>
</dbReference>
<evidence type="ECO:0000256" key="1">
    <source>
        <dbReference type="RuleBase" id="RU363082"/>
    </source>
</evidence>
<keyword evidence="3" id="KW-1185">Reference proteome</keyword>
<dbReference type="PANTHER" id="PTHR33558">
    <property type="entry name" value="GLUTAREDOXIN-LIKE PROTEIN C5ORF63 HOMOLOG"/>
    <property type="match status" value="1"/>
</dbReference>
<dbReference type="InterPro" id="IPR008554">
    <property type="entry name" value="Glutaredoxin-like"/>
</dbReference>
<gene>
    <name evidence="2" type="ORF">METBISCDRAFT_25584</name>
</gene>
<name>A0A4P9ZHK7_9ASCO</name>
<evidence type="ECO:0000313" key="3">
    <source>
        <dbReference type="Proteomes" id="UP000268321"/>
    </source>
</evidence>
<keyword evidence="1" id="KW-0249">Electron transport</keyword>
<comment type="similarity">
    <text evidence="1">Belongs to the glutaredoxin family.</text>
</comment>
<accession>A0A4P9ZHK7</accession>
<proteinExistence type="inferred from homology"/>
<dbReference type="AlphaFoldDB" id="A0A4P9ZHK7"/>